<sequence>MATDSGPGLVAVKFSRLTRRGVLLGLSVAQLVSVSLGIGTGVVGLYVAGGTGLVLSSPFLVGVALLTWVPVGGRKLVEWLPLAGHWLVRSLVRQLAYRRRIVKPRPSGTLALPGDAAALRHYDDPETGAVMVHDPHAATLTVVLEVKHPSFVLLDPADQQRRVTGWSRVLATCCRSGRIARLQVLERTLPDSGAGLTAWWREHGVDDGSWVARTYGELVERAGPVGEQHVTTVSLALDLKAAGRAIRSAGGGLRGAAHVLRQEMTTLATALRSADLTPSPWFTPDDLAVALRTAYDPAVATALQRASDVGRSLATAGPVAVEETWDRLRSDSAHHAVLWISEWPRTQVFPGFLHPVLLTSGVRRSVTLLCDPLRTDRAARDIRKRRTEYVSDAAQRARLGQIEDAQQTAEYHDVLQQESDLVAGHGVLRYTGLIALSAPTIDELESAVAQLEQAAIQASCETRRLVGQQAQAFTAAALPLCRPL</sequence>
<feature type="transmembrane region" description="Helical" evidence="1">
    <location>
        <begin position="53"/>
        <end position="71"/>
    </location>
</feature>
<evidence type="ECO:0000256" key="1">
    <source>
        <dbReference type="SAM" id="Phobius"/>
    </source>
</evidence>
<dbReference type="OrthoDB" id="3859571at2"/>
<dbReference type="Proteomes" id="UP000181980">
    <property type="component" value="Unassembled WGS sequence"/>
</dbReference>
<feature type="domain" description="Type VII secretion system protein EccE" evidence="2">
    <location>
        <begin position="228"/>
        <end position="340"/>
    </location>
</feature>
<dbReference type="STRING" id="561176.SAMN04488561_3562"/>
<evidence type="ECO:0000259" key="2">
    <source>
        <dbReference type="Pfam" id="PF11203"/>
    </source>
</evidence>
<dbReference type="RefSeq" id="WP_069114255.1">
    <property type="nucleotide sequence ID" value="NZ_FNUC01000003.1"/>
</dbReference>
<proteinExistence type="predicted"/>
<dbReference type="InterPro" id="IPR050051">
    <property type="entry name" value="EccE_dom"/>
</dbReference>
<keyword evidence="1" id="KW-1133">Transmembrane helix</keyword>
<evidence type="ECO:0000313" key="3">
    <source>
        <dbReference type="EMBL" id="SEE94584.1"/>
    </source>
</evidence>
<dbReference type="EMBL" id="FNUC01000003">
    <property type="protein sequence ID" value="SEE94584.1"/>
    <property type="molecule type" value="Genomic_DNA"/>
</dbReference>
<dbReference type="NCBIfam" id="NF042935">
    <property type="entry name" value="SCO6880_fam"/>
    <property type="match status" value="1"/>
</dbReference>
<gene>
    <name evidence="3" type="ORF">SAMN04488561_3562</name>
</gene>
<organism evidence="3 4">
    <name type="scientific">Jiangella alba</name>
    <dbReference type="NCBI Taxonomy" id="561176"/>
    <lineage>
        <taxon>Bacteria</taxon>
        <taxon>Bacillati</taxon>
        <taxon>Actinomycetota</taxon>
        <taxon>Actinomycetes</taxon>
        <taxon>Jiangellales</taxon>
        <taxon>Jiangellaceae</taxon>
        <taxon>Jiangella</taxon>
    </lineage>
</organism>
<accession>A0A1H5MZ38</accession>
<dbReference type="AlphaFoldDB" id="A0A1H5MZ38"/>
<name>A0A1H5MZ38_9ACTN</name>
<feature type="transmembrane region" description="Helical" evidence="1">
    <location>
        <begin position="21"/>
        <end position="47"/>
    </location>
</feature>
<keyword evidence="1" id="KW-0812">Transmembrane</keyword>
<evidence type="ECO:0000313" key="4">
    <source>
        <dbReference type="Proteomes" id="UP000181980"/>
    </source>
</evidence>
<dbReference type="Pfam" id="PF11203">
    <property type="entry name" value="EccE"/>
    <property type="match status" value="1"/>
</dbReference>
<keyword evidence="4" id="KW-1185">Reference proteome</keyword>
<reference evidence="4" key="1">
    <citation type="submission" date="2016-10" db="EMBL/GenBank/DDBJ databases">
        <authorList>
            <person name="Varghese N."/>
            <person name="Submissions S."/>
        </authorList>
    </citation>
    <scope>NUCLEOTIDE SEQUENCE [LARGE SCALE GENOMIC DNA]</scope>
    <source>
        <strain evidence="4">DSM 45237</strain>
    </source>
</reference>
<dbReference type="InterPro" id="IPR049978">
    <property type="entry name" value="SCO6880-like"/>
</dbReference>
<keyword evidence="1" id="KW-0472">Membrane</keyword>
<protein>
    <recommendedName>
        <fullName evidence="2">Type VII secretion system protein EccE domain-containing protein</fullName>
    </recommendedName>
</protein>